<organism evidence="4 5">
    <name type="scientific">Chitinophaga lutea</name>
    <dbReference type="NCBI Taxonomy" id="2488634"/>
    <lineage>
        <taxon>Bacteria</taxon>
        <taxon>Pseudomonadati</taxon>
        <taxon>Bacteroidota</taxon>
        <taxon>Chitinophagia</taxon>
        <taxon>Chitinophagales</taxon>
        <taxon>Chitinophagaceae</taxon>
        <taxon>Chitinophaga</taxon>
    </lineage>
</organism>
<dbReference type="PANTHER" id="PTHR23403">
    <property type="entry name" value="TREHALASE"/>
    <property type="match status" value="1"/>
</dbReference>
<feature type="domain" description="Mannosylglycerate hydrolase MGH1-like glycoside hydrolase" evidence="3">
    <location>
        <begin position="292"/>
        <end position="621"/>
    </location>
</feature>
<feature type="domain" description="Glucosidase YgjK N-terminal" evidence="2">
    <location>
        <begin position="43"/>
        <end position="157"/>
    </location>
</feature>
<dbReference type="Gene3D" id="2.70.98.50">
    <property type="entry name" value="putative glycoside hydrolase family protein from bacillus halodurans"/>
    <property type="match status" value="1"/>
</dbReference>
<protein>
    <submittedName>
        <fullName evidence="4">Glycoside hydrolase</fullName>
    </submittedName>
</protein>
<dbReference type="OrthoDB" id="9781878at2"/>
<dbReference type="Gene3D" id="1.50.10.10">
    <property type="match status" value="1"/>
</dbReference>
<evidence type="ECO:0000256" key="1">
    <source>
        <dbReference type="SAM" id="SignalP"/>
    </source>
</evidence>
<dbReference type="PANTHER" id="PTHR23403:SF1">
    <property type="entry name" value="TREHALASE"/>
    <property type="match status" value="1"/>
</dbReference>
<dbReference type="GO" id="GO:0004555">
    <property type="term" value="F:alpha,alpha-trehalase activity"/>
    <property type="evidence" value="ECO:0007669"/>
    <property type="project" value="InterPro"/>
</dbReference>
<dbReference type="InterPro" id="IPR012341">
    <property type="entry name" value="6hp_glycosidase-like_sf"/>
</dbReference>
<comment type="caution">
    <text evidence="4">The sequence shown here is derived from an EMBL/GenBank/DDBJ whole genome shotgun (WGS) entry which is preliminary data.</text>
</comment>
<feature type="chain" id="PRO_5018049450" evidence="1">
    <location>
        <begin position="20"/>
        <end position="632"/>
    </location>
</feature>
<dbReference type="Pfam" id="PF21152">
    <property type="entry name" value="YgjK_N"/>
    <property type="match status" value="1"/>
</dbReference>
<dbReference type="Pfam" id="PF22422">
    <property type="entry name" value="MGH1-like_GH"/>
    <property type="match status" value="1"/>
</dbReference>
<reference evidence="4 5" key="1">
    <citation type="submission" date="2018-11" db="EMBL/GenBank/DDBJ databases">
        <title>Chitinophaga lutea sp.nov., isolate from arsenic contaminated soil.</title>
        <authorList>
            <person name="Zong Y."/>
        </authorList>
    </citation>
    <scope>NUCLEOTIDE SEQUENCE [LARGE SCALE GENOMIC DNA]</scope>
    <source>
        <strain evidence="4 5">ZY74</strain>
    </source>
</reference>
<evidence type="ECO:0000313" key="4">
    <source>
        <dbReference type="EMBL" id="RPE12779.1"/>
    </source>
</evidence>
<accession>A0A3N4Q0R5</accession>
<dbReference type="SUPFAM" id="SSF48208">
    <property type="entry name" value="Six-hairpin glycosidases"/>
    <property type="match status" value="1"/>
</dbReference>
<dbReference type="GO" id="GO:0005993">
    <property type="term" value="P:trehalose catabolic process"/>
    <property type="evidence" value="ECO:0007669"/>
    <property type="project" value="TreeGrafter"/>
</dbReference>
<dbReference type="AlphaFoldDB" id="A0A3N4Q0R5"/>
<dbReference type="Proteomes" id="UP000278351">
    <property type="component" value="Unassembled WGS sequence"/>
</dbReference>
<evidence type="ECO:0000313" key="5">
    <source>
        <dbReference type="Proteomes" id="UP000278351"/>
    </source>
</evidence>
<dbReference type="InterPro" id="IPR001661">
    <property type="entry name" value="Glyco_hydro_37"/>
</dbReference>
<dbReference type="InterPro" id="IPR048450">
    <property type="entry name" value="YgjK_N"/>
</dbReference>
<keyword evidence="5" id="KW-1185">Reference proteome</keyword>
<keyword evidence="4" id="KW-0378">Hydrolase</keyword>
<evidence type="ECO:0000259" key="3">
    <source>
        <dbReference type="Pfam" id="PF22422"/>
    </source>
</evidence>
<dbReference type="InterPro" id="IPR008928">
    <property type="entry name" value="6-hairpin_glycosidase_sf"/>
</dbReference>
<dbReference type="EMBL" id="RPDH01000001">
    <property type="protein sequence ID" value="RPE12779.1"/>
    <property type="molecule type" value="Genomic_DNA"/>
</dbReference>
<dbReference type="InterPro" id="IPR054491">
    <property type="entry name" value="MGH1-like_GH"/>
</dbReference>
<gene>
    <name evidence="4" type="ORF">EGT74_04340</name>
</gene>
<name>A0A3N4Q0R5_9BACT</name>
<keyword evidence="1" id="KW-0732">Signal</keyword>
<feature type="signal peptide" evidence="1">
    <location>
        <begin position="1"/>
        <end position="19"/>
    </location>
</feature>
<proteinExistence type="predicted"/>
<sequence>MKQMRTWILLLLVVQSASAQRSRYPDVLELRTEPPAGKSITGNVFSDKGAWHAYALPLRKEDNGAFIGPLLMDMSGKWLSGSFSRLSLFENDQNIDLAAAKATATYYPGLLQQDLEVAGLVIRQQLIFVSNREALLYTGVVNKTGRARHLELRYSGQSQGITAVRNAIQVQGFAITFPEKTMLMADSLQYVAKWDVAIPAGGKYEQTQVQAYFPDGVRPARRYDFADELKKNETRWNGYLARYFPPASKLTAPEKRLAVKCMVTLMTNWRSASKDILHDGVFPSVNYQGFYGVWSWDSWKQAAGLATFFPQLAKDNMRCMFDYQDEHGMIADCIYADKKENNWRDTKPPLAAWAVWEIYRHTKDAAFVREMWPKLVRYHEWWYQHRDHDRNGLCEYGATDGTRVAAAWESGMDNAVRFDSAVMLQNGKGAWSLNQESVDLNAYLYAEKLYLSKLAAVAGSRGDVYRSEAEKLRQRISAQFYDERRGYFYDRLLGAPGHVAVDGPEGWIPLWAGVATPQQAAAVKEKMASPEKFSTKIPLPTLAADHPAFDPMKGYWRGPVWLDQFAFGTEGLRKYGYSTLAAKLEAQLLEQAEGMLTDGPVYENYHPLSGKGLNARNFSWSAAHLLMILKNK</sequence>
<evidence type="ECO:0000259" key="2">
    <source>
        <dbReference type="Pfam" id="PF21152"/>
    </source>
</evidence>